<dbReference type="EMBL" id="QOIP01000003">
    <property type="protein sequence ID" value="RLU25133.1"/>
    <property type="molecule type" value="Genomic_DNA"/>
</dbReference>
<proteinExistence type="predicted"/>
<organism evidence="1 2">
    <name type="scientific">Ooceraea biroi</name>
    <name type="common">Clonal raider ant</name>
    <name type="synonym">Cerapachys biroi</name>
    <dbReference type="NCBI Taxonomy" id="2015173"/>
    <lineage>
        <taxon>Eukaryota</taxon>
        <taxon>Metazoa</taxon>
        <taxon>Ecdysozoa</taxon>
        <taxon>Arthropoda</taxon>
        <taxon>Hexapoda</taxon>
        <taxon>Insecta</taxon>
        <taxon>Pterygota</taxon>
        <taxon>Neoptera</taxon>
        <taxon>Endopterygota</taxon>
        <taxon>Hymenoptera</taxon>
        <taxon>Apocrita</taxon>
        <taxon>Aculeata</taxon>
        <taxon>Formicoidea</taxon>
        <taxon>Formicidae</taxon>
        <taxon>Dorylinae</taxon>
        <taxon>Ooceraea</taxon>
    </lineage>
</organism>
<accession>A0A3L8DY33</accession>
<protein>
    <submittedName>
        <fullName evidence="1">Uncharacterized protein</fullName>
    </submittedName>
</protein>
<name>A0A3L8DY33_OOCBI</name>
<sequence>MSNKFTLSHSARRIGKCQSCLCQPFFYLTESLTVTSYCYGAVNNDALLSAASILNTVQSGVFYVIDCIGENGREFSSASRMQEKRRNTRETYTRRLSSASNIMKSYLGAQTFSLHINEANTSDLRKSYFGVYTAGSQPKTENKWKCIKKSFMLRI</sequence>
<dbReference type="AlphaFoldDB" id="A0A3L8DY33"/>
<gene>
    <name evidence="1" type="ORF">DMN91_003225</name>
</gene>
<reference evidence="1 2" key="1">
    <citation type="journal article" date="2018" name="Genome Res.">
        <title>The genomic architecture and molecular evolution of ant odorant receptors.</title>
        <authorList>
            <person name="McKenzie S.K."/>
            <person name="Kronauer D.J.C."/>
        </authorList>
    </citation>
    <scope>NUCLEOTIDE SEQUENCE [LARGE SCALE GENOMIC DNA]</scope>
    <source>
        <strain evidence="1">Clonal line C1</strain>
    </source>
</reference>
<comment type="caution">
    <text evidence="1">The sequence shown here is derived from an EMBL/GenBank/DDBJ whole genome shotgun (WGS) entry which is preliminary data.</text>
</comment>
<evidence type="ECO:0000313" key="2">
    <source>
        <dbReference type="Proteomes" id="UP000279307"/>
    </source>
</evidence>
<dbReference type="Proteomes" id="UP000279307">
    <property type="component" value="Chromosome 3"/>
</dbReference>
<evidence type="ECO:0000313" key="1">
    <source>
        <dbReference type="EMBL" id="RLU25133.1"/>
    </source>
</evidence>